<evidence type="ECO:0000256" key="1">
    <source>
        <dbReference type="ARBA" id="ARBA00004123"/>
    </source>
</evidence>
<evidence type="ECO:0000313" key="5">
    <source>
        <dbReference type="EMBL" id="OCL14310.1"/>
    </source>
</evidence>
<keyword evidence="6" id="KW-1185">Reference proteome</keyword>
<comment type="similarity">
    <text evidence="2">Belongs to the NUP186/NUP192/NUP205 family.</text>
</comment>
<dbReference type="Proteomes" id="UP000250140">
    <property type="component" value="Unassembled WGS sequence"/>
</dbReference>
<keyword evidence="3" id="KW-0813">Transport</keyword>
<proteinExistence type="inferred from homology"/>
<dbReference type="Pfam" id="PF11894">
    <property type="entry name" value="Nup192"/>
    <property type="match status" value="2"/>
</dbReference>
<dbReference type="GO" id="GO:0017056">
    <property type="term" value="F:structural constituent of nuclear pore"/>
    <property type="evidence" value="ECO:0007669"/>
    <property type="project" value="TreeGrafter"/>
</dbReference>
<dbReference type="EMBL" id="KV748590">
    <property type="protein sequence ID" value="OCL14310.1"/>
    <property type="molecule type" value="Genomic_DNA"/>
</dbReference>
<protein>
    <submittedName>
        <fullName evidence="5">Uncharacterized protein</fullName>
    </submittedName>
</protein>
<evidence type="ECO:0000313" key="6">
    <source>
        <dbReference type="Proteomes" id="UP000250140"/>
    </source>
</evidence>
<gene>
    <name evidence="5" type="ORF">AOQ84DRAFT_42231</name>
</gene>
<evidence type="ECO:0000256" key="3">
    <source>
        <dbReference type="ARBA" id="ARBA00022448"/>
    </source>
</evidence>
<organism evidence="5 6">
    <name type="scientific">Glonium stellatum</name>
    <dbReference type="NCBI Taxonomy" id="574774"/>
    <lineage>
        <taxon>Eukaryota</taxon>
        <taxon>Fungi</taxon>
        <taxon>Dikarya</taxon>
        <taxon>Ascomycota</taxon>
        <taxon>Pezizomycotina</taxon>
        <taxon>Dothideomycetes</taxon>
        <taxon>Pleosporomycetidae</taxon>
        <taxon>Gloniales</taxon>
        <taxon>Gloniaceae</taxon>
        <taxon>Glonium</taxon>
    </lineage>
</organism>
<keyword evidence="4" id="KW-0539">Nucleus</keyword>
<dbReference type="GO" id="GO:0044611">
    <property type="term" value="C:nuclear pore inner ring"/>
    <property type="evidence" value="ECO:0007669"/>
    <property type="project" value="TreeGrafter"/>
</dbReference>
<reference evidence="5 6" key="1">
    <citation type="journal article" date="2016" name="Nat. Commun.">
        <title>Ectomycorrhizal ecology is imprinted in the genome of the dominant symbiotic fungus Cenococcum geophilum.</title>
        <authorList>
            <consortium name="DOE Joint Genome Institute"/>
            <person name="Peter M."/>
            <person name="Kohler A."/>
            <person name="Ohm R.A."/>
            <person name="Kuo A."/>
            <person name="Krutzmann J."/>
            <person name="Morin E."/>
            <person name="Arend M."/>
            <person name="Barry K.W."/>
            <person name="Binder M."/>
            <person name="Choi C."/>
            <person name="Clum A."/>
            <person name="Copeland A."/>
            <person name="Grisel N."/>
            <person name="Haridas S."/>
            <person name="Kipfer T."/>
            <person name="LaButti K."/>
            <person name="Lindquist E."/>
            <person name="Lipzen A."/>
            <person name="Maire R."/>
            <person name="Meier B."/>
            <person name="Mihaltcheva S."/>
            <person name="Molinier V."/>
            <person name="Murat C."/>
            <person name="Poggeler S."/>
            <person name="Quandt C.A."/>
            <person name="Sperisen C."/>
            <person name="Tritt A."/>
            <person name="Tisserant E."/>
            <person name="Crous P.W."/>
            <person name="Henrissat B."/>
            <person name="Nehls U."/>
            <person name="Egli S."/>
            <person name="Spatafora J.W."/>
            <person name="Grigoriev I.V."/>
            <person name="Martin F.M."/>
        </authorList>
    </citation>
    <scope>NUCLEOTIDE SEQUENCE [LARGE SCALE GENOMIC DNA]</scope>
    <source>
        <strain evidence="5 6">CBS 207.34</strain>
    </source>
</reference>
<dbReference type="InterPro" id="IPR021827">
    <property type="entry name" value="Nup186/Nup192/Nup205"/>
</dbReference>
<dbReference type="PANTHER" id="PTHR31344">
    <property type="entry name" value="NUCLEAR PORE COMPLEX PROTEIN NUP205"/>
    <property type="match status" value="1"/>
</dbReference>
<evidence type="ECO:0000256" key="4">
    <source>
        <dbReference type="ARBA" id="ARBA00023242"/>
    </source>
</evidence>
<name>A0A8E2FCH3_9PEZI</name>
<dbReference type="GO" id="GO:0006999">
    <property type="term" value="P:nuclear pore organization"/>
    <property type="evidence" value="ECO:0007669"/>
    <property type="project" value="TreeGrafter"/>
</dbReference>
<comment type="subcellular location">
    <subcellularLocation>
        <location evidence="1">Nucleus</location>
    </subcellularLocation>
</comment>
<accession>A0A8E2FCH3</accession>
<dbReference type="OrthoDB" id="2019644at2759"/>
<sequence>MAEEDGLEGLQGLHRDLLALTESRLPMLERLWAELEARIDEFKTLLDRPRKNDKSRQILSSGTITIDGDDYSVNDDFKQQTIQIADTLDLDELQSAALLHVAQRDSQELDRPPLMTSIIRFHKRRQFLLECLRLGIKLSLDSEELDDEIRGRFKIFVCLVLGIPEITINENAYKYWQKCLSGMTEIEKWLHQLSERMQSTYVLGQAPSPEFVETIQLQQSSLTRQHESLSAICSYLVKREYASVGNFRSLLSGIKSLDKHDIILVHYIPILTSLISFLGSAESQCSLREARSLHQIIATGREGDPWALRNFHAATVVLWLAEYSGRYIDNPESSPLQGVDLTAEAEARSVLFMESLKDGAFHFLLSVSQDIRPNKWYDPAKAGLVSFLLHEASVLPPESIPPSDFFQSLLMEQLQSFVDAFITNMPDTLRKLKVEEDEQRKLRRSRFQRGPVEYELHLERFLIITAYAFDGYPDAAQAFWADIDGNLFGFLQWAAKRQPTPRVAAFCEMLRSLSCGDECADSAHKFLLEEGASSSGKIRRTSSLSYTHIFNELSVFAKSIHDQKKNPQGALYPAPQNPADQIVEPESAMMLESYLRLLSHLCRQSSVARQWILNHDTFNFIGILFYLCVDKVESRLRASCFCALAALLTAKNQQLANIIWIELDSWTVSGFIVGAKQSNMPNPASRHDVWETLPAGYDESVAFIELLRALIEPYPDDSGLNDALPFPENLGSSYRMPGIDNFVDFVMGRTFAQKCTELYDPLQLRVMRWNCLSFIVACLSSFNEDLVVFANKSNIAVDSAIESSSLAAYARLHPFARVMEWLFNEKVLAALFAAAHQDINEVDDAASDSPLVLSLMLSIEVMDLLMKFQSTYLDIVRPLTKLQSSQQRSSVANSALASFEDAVLNNLQIVVDLGLYCGTGHQELTLVSLRLLEKLSSSRKLVISPTAGFGQRSSRSKIIGIMEKENDSERIARSLIGEVQQDPRELEVGPDSPGFIIKVHILNFLNSCLAAMPNRPTVAHLLLGFTCGSSNSTVKRGCLDVLRKLWKSPLTSNYVMSELRVNGYIFAQASRQAPADMNTLWDGKTISEQDFLLSDSANAYQNFLQQRSAFYDYAARELRVTVHSGMPTLKSRIQSTLLGTTISSEGEQFQTPSIFDLFDFMELEINREFGVPQLKLLAGLDFEICKNEEQGLKLYDLPLVQELITLRCSEMRKTGLLSNPADEQQMQIEAQAILLCFYGDNQLRKIMLVQEEVLKSWVQLATVTLESGDFDASARTSFILQALQVILPKLEKSYSEDTTTAVELAGLAGALLQGIDFDTTTFEKTKTGDFANERLSQLFRTSQIGIFCPVSTVQLRETCYQTCYRYLRGTSKKAVKGSALGRHILRAVRNSGDRLIDVLCDDAYAGQGTCKISALLLLDALVAIAIREESKYMIEAFIRLNFVGVLVDNIKLIPTELRVAHAADVPLLLSYYDASLALLLRVCQTRLGAAHVLNAGLFQSVRESQIFSADPDIGLEFENPNALKRYFDLMLSVLRVINSAILSRGPQNDQTVFQAREFLKENRNSMVSIFKRYIKVGGLQDIEADLGELVDCFTLLVSATGFLEYEENANSQKVVPNMLS</sequence>
<evidence type="ECO:0000256" key="2">
    <source>
        <dbReference type="ARBA" id="ARBA00005892"/>
    </source>
</evidence>
<dbReference type="PANTHER" id="PTHR31344:SF0">
    <property type="entry name" value="NUCLEAR PORE COMPLEX PROTEIN NUP205"/>
    <property type="match status" value="1"/>
</dbReference>